<feature type="chain" id="PRO_5042283035" evidence="2">
    <location>
        <begin position="25"/>
        <end position="48"/>
    </location>
</feature>
<sequence length="48" mass="4785">MKATLARLAFAAILPFAAARTAHAAPAAPAADRYPSVQGANDAFGGDT</sequence>
<proteinExistence type="predicted"/>
<dbReference type="RefSeq" id="WP_230941548.1">
    <property type="nucleotide sequence ID" value="NZ_CADEUP010000013.1"/>
</dbReference>
<organism evidence="3 4">
    <name type="scientific">Burkholderia cepacia</name>
    <name type="common">Pseudomonas cepacia</name>
    <dbReference type="NCBI Taxonomy" id="292"/>
    <lineage>
        <taxon>Bacteria</taxon>
        <taxon>Pseudomonadati</taxon>
        <taxon>Pseudomonadota</taxon>
        <taxon>Betaproteobacteria</taxon>
        <taxon>Burkholderiales</taxon>
        <taxon>Burkholderiaceae</taxon>
        <taxon>Burkholderia</taxon>
        <taxon>Burkholderia cepacia complex</taxon>
    </lineage>
</organism>
<evidence type="ECO:0000256" key="1">
    <source>
        <dbReference type="SAM" id="MobiDB-lite"/>
    </source>
</evidence>
<dbReference type="Proteomes" id="UP000250416">
    <property type="component" value="Unassembled WGS sequence"/>
</dbReference>
<dbReference type="AlphaFoldDB" id="A0AAE8T3F0"/>
<protein>
    <submittedName>
        <fullName evidence="3">Uncharacterized protein</fullName>
    </submittedName>
</protein>
<reference evidence="3 4" key="1">
    <citation type="submission" date="2018-06" db="EMBL/GenBank/DDBJ databases">
        <authorList>
            <consortium name="Pathogen Informatics"/>
            <person name="Doyle S."/>
        </authorList>
    </citation>
    <scope>NUCLEOTIDE SEQUENCE [LARGE SCALE GENOMIC DNA]</scope>
    <source>
        <strain evidence="3 4">NCTC10661</strain>
    </source>
</reference>
<evidence type="ECO:0000313" key="4">
    <source>
        <dbReference type="Proteomes" id="UP000250416"/>
    </source>
</evidence>
<evidence type="ECO:0000313" key="3">
    <source>
        <dbReference type="EMBL" id="SPV18389.1"/>
    </source>
</evidence>
<accession>A0AAE8T3F0</accession>
<keyword evidence="2" id="KW-0732">Signal</keyword>
<feature type="region of interest" description="Disordered" evidence="1">
    <location>
        <begin position="26"/>
        <end position="48"/>
    </location>
</feature>
<name>A0AAE8T3F0_BURCE</name>
<dbReference type="EMBL" id="UARD01000012">
    <property type="protein sequence ID" value="SPV18389.1"/>
    <property type="molecule type" value="Genomic_DNA"/>
</dbReference>
<comment type="caution">
    <text evidence="3">The sequence shown here is derived from an EMBL/GenBank/DDBJ whole genome shotgun (WGS) entry which is preliminary data.</text>
</comment>
<gene>
    <name evidence="3" type="ORF">NCTC10661_02720</name>
</gene>
<feature type="signal peptide" evidence="2">
    <location>
        <begin position="1"/>
        <end position="24"/>
    </location>
</feature>
<evidence type="ECO:0000256" key="2">
    <source>
        <dbReference type="SAM" id="SignalP"/>
    </source>
</evidence>